<dbReference type="InterPro" id="IPR042262">
    <property type="entry name" value="CN_hydtase_beta_C"/>
</dbReference>
<evidence type="ECO:0000259" key="1">
    <source>
        <dbReference type="Pfam" id="PF21006"/>
    </source>
</evidence>
<accession>A0A1G5QSC8</accession>
<proteinExistence type="predicted"/>
<dbReference type="Gene3D" id="1.10.472.20">
    <property type="entry name" value="Nitrile hydratase, beta subunit"/>
    <property type="match status" value="1"/>
</dbReference>
<name>A0A1G5QSC8_9RHOB</name>
<sequence>MTDLDLIALPGITLADDEPVFTAPWEAQAFAMAVNLHQNGAFSWQEWAEALSHEIHSGEERDYYQHWLHALERIVTAKSLSSEADLAQRKADWHAAAAATPHGDPILLSAAKP</sequence>
<dbReference type="EMBL" id="FMWG01000005">
    <property type="protein sequence ID" value="SCZ64642.1"/>
    <property type="molecule type" value="Genomic_DNA"/>
</dbReference>
<keyword evidence="3" id="KW-1185">Reference proteome</keyword>
<feature type="domain" description="Nitrile hydratase beta subunit-like N-terminal" evidence="1">
    <location>
        <begin position="12"/>
        <end position="96"/>
    </location>
</feature>
<dbReference type="InterPro" id="IPR008990">
    <property type="entry name" value="Elect_transpt_acc-like_dom_sf"/>
</dbReference>
<dbReference type="Pfam" id="PF21006">
    <property type="entry name" value="NHase_beta_N"/>
    <property type="match status" value="1"/>
</dbReference>
<evidence type="ECO:0000313" key="3">
    <source>
        <dbReference type="Proteomes" id="UP000198767"/>
    </source>
</evidence>
<dbReference type="OrthoDB" id="9811616at2"/>
<dbReference type="InterPro" id="IPR049054">
    <property type="entry name" value="CN_hydtase_beta-like_N"/>
</dbReference>
<organism evidence="2 3">
    <name type="scientific">Epibacterium ulvae</name>
    <dbReference type="NCBI Taxonomy" id="1156985"/>
    <lineage>
        <taxon>Bacteria</taxon>
        <taxon>Pseudomonadati</taxon>
        <taxon>Pseudomonadota</taxon>
        <taxon>Alphaproteobacteria</taxon>
        <taxon>Rhodobacterales</taxon>
        <taxon>Roseobacteraceae</taxon>
        <taxon>Epibacterium</taxon>
    </lineage>
</organism>
<reference evidence="2 3" key="1">
    <citation type="submission" date="2016-10" db="EMBL/GenBank/DDBJ databases">
        <authorList>
            <person name="de Groot N.N."/>
        </authorList>
    </citation>
    <scope>NUCLEOTIDE SEQUENCE [LARGE SCALE GENOMIC DNA]</scope>
    <source>
        <strain evidence="2 3">U95</strain>
    </source>
</reference>
<protein>
    <submittedName>
        <fullName evidence="2">Nitrile hydratase accessory protein</fullName>
    </submittedName>
</protein>
<dbReference type="InterPro" id="IPR023808">
    <property type="entry name" value="Nitrile_Hydratase_acc_put"/>
</dbReference>
<gene>
    <name evidence="2" type="ORF">SAMN04488118_105283</name>
</gene>
<dbReference type="NCBIfam" id="TIGR03889">
    <property type="entry name" value="nitrile_acc"/>
    <property type="match status" value="1"/>
</dbReference>
<dbReference type="STRING" id="1156985.SAMN04488118_105283"/>
<dbReference type="RefSeq" id="WP_090218682.1">
    <property type="nucleotide sequence ID" value="NZ_FMWG01000005.1"/>
</dbReference>
<dbReference type="Proteomes" id="UP000198767">
    <property type="component" value="Unassembled WGS sequence"/>
</dbReference>
<dbReference type="SUPFAM" id="SSF50090">
    <property type="entry name" value="Electron transport accessory proteins"/>
    <property type="match status" value="1"/>
</dbReference>
<dbReference type="AlphaFoldDB" id="A0A1G5QSC8"/>
<evidence type="ECO:0000313" key="2">
    <source>
        <dbReference type="EMBL" id="SCZ64642.1"/>
    </source>
</evidence>